<name>A0ABQ1VSW6_9BACL</name>
<keyword evidence="5 8" id="KW-0812">Transmembrane</keyword>
<evidence type="ECO:0000256" key="2">
    <source>
        <dbReference type="ARBA" id="ARBA00007998"/>
    </source>
</evidence>
<evidence type="ECO:0000256" key="4">
    <source>
        <dbReference type="ARBA" id="ARBA00022544"/>
    </source>
</evidence>
<feature type="transmembrane region" description="Helical" evidence="8">
    <location>
        <begin position="181"/>
        <end position="198"/>
    </location>
</feature>
<evidence type="ECO:0000256" key="1">
    <source>
        <dbReference type="ARBA" id="ARBA00004141"/>
    </source>
</evidence>
<evidence type="ECO:0000256" key="7">
    <source>
        <dbReference type="ARBA" id="ARBA00023136"/>
    </source>
</evidence>
<keyword evidence="6 8" id="KW-1133">Transmembrane helix</keyword>
<evidence type="ECO:0000313" key="9">
    <source>
        <dbReference type="EMBL" id="GGF94832.1"/>
    </source>
</evidence>
<keyword evidence="7 8" id="KW-0472">Membrane</keyword>
<feature type="transmembrane region" description="Helical" evidence="8">
    <location>
        <begin position="83"/>
        <end position="102"/>
    </location>
</feature>
<feature type="transmembrane region" description="Helical" evidence="8">
    <location>
        <begin position="42"/>
        <end position="63"/>
    </location>
</feature>
<dbReference type="PANTHER" id="PTHR34975:SF2">
    <property type="entry name" value="SPORE GERMINATION PROTEIN A2"/>
    <property type="match status" value="1"/>
</dbReference>
<feature type="transmembrane region" description="Helical" evidence="8">
    <location>
        <begin position="12"/>
        <end position="30"/>
    </location>
</feature>
<feature type="transmembrane region" description="Helical" evidence="8">
    <location>
        <begin position="219"/>
        <end position="247"/>
    </location>
</feature>
<dbReference type="Pfam" id="PF03845">
    <property type="entry name" value="Spore_permease"/>
    <property type="match status" value="1"/>
</dbReference>
<comment type="subcellular location">
    <subcellularLocation>
        <location evidence="1">Membrane</location>
        <topology evidence="1">Multi-pass membrane protein</topology>
    </subcellularLocation>
</comment>
<evidence type="ECO:0000256" key="8">
    <source>
        <dbReference type="SAM" id="Phobius"/>
    </source>
</evidence>
<dbReference type="Gene3D" id="1.20.1740.10">
    <property type="entry name" value="Amino acid/polyamine transporter I"/>
    <property type="match status" value="1"/>
</dbReference>
<feature type="transmembrane region" description="Helical" evidence="8">
    <location>
        <begin position="272"/>
        <end position="293"/>
    </location>
</feature>
<proteinExistence type="inferred from homology"/>
<feature type="transmembrane region" description="Helical" evidence="8">
    <location>
        <begin position="335"/>
        <end position="355"/>
    </location>
</feature>
<comment type="caution">
    <text evidence="9">The sequence shown here is derived from an EMBL/GenBank/DDBJ whole genome shotgun (WGS) entry which is preliminary data.</text>
</comment>
<feature type="transmembrane region" description="Helical" evidence="8">
    <location>
        <begin position="305"/>
        <end position="323"/>
    </location>
</feature>
<dbReference type="RefSeq" id="WP_120462075.1">
    <property type="nucleotide sequence ID" value="NZ_BMIW01000008.1"/>
</dbReference>
<reference evidence="10" key="1">
    <citation type="journal article" date="2019" name="Int. J. Syst. Evol. Microbiol.">
        <title>The Global Catalogue of Microorganisms (GCM) 10K type strain sequencing project: providing services to taxonomists for standard genome sequencing and annotation.</title>
        <authorList>
            <consortium name="The Broad Institute Genomics Platform"/>
            <consortium name="The Broad Institute Genome Sequencing Center for Infectious Disease"/>
            <person name="Wu L."/>
            <person name="Ma J."/>
        </authorList>
    </citation>
    <scope>NUCLEOTIDE SEQUENCE [LARGE SCALE GENOMIC DNA]</scope>
    <source>
        <strain evidence="10">CGMCC 1.15420</strain>
    </source>
</reference>
<organism evidence="9 10">
    <name type="scientific">Paenibacillus aceti</name>
    <dbReference type="NCBI Taxonomy" id="1820010"/>
    <lineage>
        <taxon>Bacteria</taxon>
        <taxon>Bacillati</taxon>
        <taxon>Bacillota</taxon>
        <taxon>Bacilli</taxon>
        <taxon>Bacillales</taxon>
        <taxon>Paenibacillaceae</taxon>
        <taxon>Paenibacillus</taxon>
    </lineage>
</organism>
<dbReference type="Proteomes" id="UP000608420">
    <property type="component" value="Unassembled WGS sequence"/>
</dbReference>
<keyword evidence="10" id="KW-1185">Reference proteome</keyword>
<evidence type="ECO:0000313" key="10">
    <source>
        <dbReference type="Proteomes" id="UP000608420"/>
    </source>
</evidence>
<dbReference type="NCBIfam" id="TIGR00912">
    <property type="entry name" value="2A0309"/>
    <property type="match status" value="1"/>
</dbReference>
<feature type="transmembrane region" description="Helical" evidence="8">
    <location>
        <begin position="149"/>
        <end position="169"/>
    </location>
</feature>
<dbReference type="InterPro" id="IPR004761">
    <property type="entry name" value="Spore_GerAB"/>
</dbReference>
<keyword evidence="4" id="KW-0309">Germination</keyword>
<keyword evidence="3" id="KW-0813">Transport</keyword>
<feature type="transmembrane region" description="Helical" evidence="8">
    <location>
        <begin position="122"/>
        <end position="142"/>
    </location>
</feature>
<evidence type="ECO:0000256" key="6">
    <source>
        <dbReference type="ARBA" id="ARBA00022989"/>
    </source>
</evidence>
<accession>A0ABQ1VSW6</accession>
<sequence length="364" mass="40635">MLTEDKKITTSQTVVIVSNCILGSGILTLPRVLADSMKTSDGWISIILGGILIMLAGLCIVRLSQRFPGKTLYQFSRELMGKWCGSIFSILIATFYIFIAAFELRVMFEVTTLYLLEDIPRWAIIMSFIWVGLYIIKGGLGAIARLYEIILPSTVVVFVFSMILSGKIFEVDNLLPVLGDGIFPVIKGVSSTILVFLGHELMFTLTASMQHPEKAGKAVIIGISIPLFLNLVAFVMVIGGMSVHGVISSTWPTVDLLRSFEITGLFFERFDFFLLVIWIMQILTTFSILQYNSSLGFAQTFKTRMRPFMFCSMPIILFIALIPRDVNELFMVSKIFGDIGVVIFVILPPLLLVYAKIFKKGAVR</sequence>
<evidence type="ECO:0000256" key="5">
    <source>
        <dbReference type="ARBA" id="ARBA00022692"/>
    </source>
</evidence>
<protein>
    <submittedName>
        <fullName evidence="9">Germination protein BB</fullName>
    </submittedName>
</protein>
<evidence type="ECO:0000256" key="3">
    <source>
        <dbReference type="ARBA" id="ARBA00022448"/>
    </source>
</evidence>
<gene>
    <name evidence="9" type="ORF">GCM10010913_15410</name>
</gene>
<comment type="similarity">
    <text evidence="2">Belongs to the amino acid-polyamine-organocation (APC) superfamily. Spore germination protein (SGP) (TC 2.A.3.9) family.</text>
</comment>
<dbReference type="EMBL" id="BMIW01000008">
    <property type="protein sequence ID" value="GGF94832.1"/>
    <property type="molecule type" value="Genomic_DNA"/>
</dbReference>
<dbReference type="PANTHER" id="PTHR34975">
    <property type="entry name" value="SPORE GERMINATION PROTEIN A2"/>
    <property type="match status" value="1"/>
</dbReference>